<gene>
    <name evidence="7" type="ORF">B0F88_10696</name>
</gene>
<dbReference type="GO" id="GO:0005436">
    <property type="term" value="F:sodium:phosphate symporter activity"/>
    <property type="evidence" value="ECO:0007669"/>
    <property type="project" value="InterPro"/>
</dbReference>
<evidence type="ECO:0000256" key="1">
    <source>
        <dbReference type="ARBA" id="ARBA00004651"/>
    </source>
</evidence>
<dbReference type="GO" id="GO:0005886">
    <property type="term" value="C:plasma membrane"/>
    <property type="evidence" value="ECO:0007669"/>
    <property type="project" value="UniProtKB-SubCell"/>
</dbReference>
<dbReference type="OrthoDB" id="9763003at2"/>
<keyword evidence="3 6" id="KW-0812">Transmembrane</keyword>
<organism evidence="7 8">
    <name type="scientific">Methylobacter tundripaludum</name>
    <dbReference type="NCBI Taxonomy" id="173365"/>
    <lineage>
        <taxon>Bacteria</taxon>
        <taxon>Pseudomonadati</taxon>
        <taxon>Pseudomonadota</taxon>
        <taxon>Gammaproteobacteria</taxon>
        <taxon>Methylococcales</taxon>
        <taxon>Methylococcaceae</taxon>
        <taxon>Methylobacter</taxon>
    </lineage>
</organism>
<feature type="transmembrane region" description="Helical" evidence="6">
    <location>
        <begin position="232"/>
        <end position="254"/>
    </location>
</feature>
<dbReference type="NCBIfam" id="NF037997">
    <property type="entry name" value="Na_Pi_symport"/>
    <property type="match status" value="1"/>
</dbReference>
<comment type="caution">
    <text evidence="7">The sequence shown here is derived from an EMBL/GenBank/DDBJ whole genome shotgun (WGS) entry which is preliminary data.</text>
</comment>
<dbReference type="Pfam" id="PF02690">
    <property type="entry name" value="Na_Pi_cotrans"/>
    <property type="match status" value="2"/>
</dbReference>
<accession>A0A2S6H2N6</accession>
<comment type="subcellular location">
    <subcellularLocation>
        <location evidence="1">Cell membrane</location>
        <topology evidence="1">Multi-pass membrane protein</topology>
    </subcellularLocation>
</comment>
<feature type="transmembrane region" description="Helical" evidence="6">
    <location>
        <begin position="26"/>
        <end position="47"/>
    </location>
</feature>
<feature type="transmembrane region" description="Helical" evidence="6">
    <location>
        <begin position="152"/>
        <end position="170"/>
    </location>
</feature>
<dbReference type="EMBL" id="PTIY01000006">
    <property type="protein sequence ID" value="PPK71745.1"/>
    <property type="molecule type" value="Genomic_DNA"/>
</dbReference>
<dbReference type="GO" id="GO:0044341">
    <property type="term" value="P:sodium-dependent phosphate transport"/>
    <property type="evidence" value="ECO:0007669"/>
    <property type="project" value="InterPro"/>
</dbReference>
<keyword evidence="4 6" id="KW-1133">Transmembrane helix</keyword>
<sequence>MHKALLLIVIPLLSYGFWLSAEFKGIAAGVSIFLFGMLSLEQGFKAFTGGVLERILQKTTDTSWKSFGFGFLSATLMQSSGLVSVITVSFLSAGLLDLVAGIGIIFGSNLGTTTGAWLIAGLGLKVNIATYAMPLLVFGVLCVFQSGKQLKGVGYILTGLGFLLLGIHYMKESFEHVESTINLSEFAMPGVKGLLTYTAVGIIATIIMQSSHATMLLTITAVSVHQITYNNALALVIGANIGTTVTAIIAAFGANIQGKRLAGAHLLINLCTGIFVLLFIKQFGIAVDIISASLGIAASDNAMKLATFHSLFNLAGIMIFFPFINQQVALLEKLLIEKRPVIFQPKYLDISAMDFPETVVESVRLESIHLYENAIHIILRTFGLRKHDLQKNDDALKQLIGQDNNSVEYNIDAGYEKRIKGLYSAIIAFISQAGFTWAMSQSSKLSWLREANKHLVEAIKDTKHLQKNWIRFRVSRNQAATDEYNKIAYQIVLHIRQIEDFRHDIEDNELPLLSLDALKASIRNDDMQMNRAIETLIRERKITPETGSSLINDSSYMRSIKKNLLKAAETLFLHSDTGAAKAEQQLTLNETEINDVVHTVDTQ</sequence>
<protein>
    <submittedName>
        <fullName evidence="7">Phosphate:Na+ symporter</fullName>
    </submittedName>
</protein>
<dbReference type="PANTHER" id="PTHR10010:SF46">
    <property type="entry name" value="SODIUM-DEPENDENT PHOSPHATE TRANSPORT PROTEIN 2B"/>
    <property type="match status" value="1"/>
</dbReference>
<dbReference type="RefSeq" id="WP_104423628.1">
    <property type="nucleotide sequence ID" value="NZ_PTIY01000006.1"/>
</dbReference>
<reference evidence="7 8" key="1">
    <citation type="submission" date="2018-02" db="EMBL/GenBank/DDBJ databases">
        <title>Subsurface microbial communities from deep shales in Ohio and West Virginia, USA.</title>
        <authorList>
            <person name="Wrighton K."/>
        </authorList>
    </citation>
    <scope>NUCLEOTIDE SEQUENCE [LARGE SCALE GENOMIC DNA]</scope>
    <source>
        <strain evidence="7 8">OWC-G53F</strain>
    </source>
</reference>
<keyword evidence="2" id="KW-1003">Cell membrane</keyword>
<evidence type="ECO:0000313" key="7">
    <source>
        <dbReference type="EMBL" id="PPK71745.1"/>
    </source>
</evidence>
<keyword evidence="8" id="KW-1185">Reference proteome</keyword>
<evidence type="ECO:0000256" key="2">
    <source>
        <dbReference type="ARBA" id="ARBA00022475"/>
    </source>
</evidence>
<evidence type="ECO:0000256" key="6">
    <source>
        <dbReference type="SAM" id="Phobius"/>
    </source>
</evidence>
<name>A0A2S6H2N6_9GAMM</name>
<proteinExistence type="predicted"/>
<feature type="transmembrane region" description="Helical" evidence="6">
    <location>
        <begin position="191"/>
        <end position="212"/>
    </location>
</feature>
<feature type="transmembrane region" description="Helical" evidence="6">
    <location>
        <begin position="126"/>
        <end position="146"/>
    </location>
</feature>
<feature type="transmembrane region" description="Helical" evidence="6">
    <location>
        <begin position="305"/>
        <end position="324"/>
    </location>
</feature>
<evidence type="ECO:0000256" key="5">
    <source>
        <dbReference type="ARBA" id="ARBA00023136"/>
    </source>
</evidence>
<evidence type="ECO:0000256" key="3">
    <source>
        <dbReference type="ARBA" id="ARBA00022692"/>
    </source>
</evidence>
<dbReference type="InterPro" id="IPR003841">
    <property type="entry name" value="Na/Pi_transpt"/>
</dbReference>
<keyword evidence="5 6" id="KW-0472">Membrane</keyword>
<feature type="transmembrane region" description="Helical" evidence="6">
    <location>
        <begin position="266"/>
        <end position="285"/>
    </location>
</feature>
<evidence type="ECO:0000256" key="4">
    <source>
        <dbReference type="ARBA" id="ARBA00022989"/>
    </source>
</evidence>
<evidence type="ECO:0000313" key="8">
    <source>
        <dbReference type="Proteomes" id="UP000238071"/>
    </source>
</evidence>
<dbReference type="Proteomes" id="UP000238071">
    <property type="component" value="Unassembled WGS sequence"/>
</dbReference>
<dbReference type="AlphaFoldDB" id="A0A2S6H2N6"/>
<dbReference type="PANTHER" id="PTHR10010">
    <property type="entry name" value="SOLUTE CARRIER FAMILY 34 SODIUM PHOSPHATE , MEMBER 2-RELATED"/>
    <property type="match status" value="1"/>
</dbReference>